<keyword evidence="2 3" id="KW-0786">Thiamine pyrophosphate</keyword>
<dbReference type="InterPro" id="IPR029061">
    <property type="entry name" value="THDP-binding"/>
</dbReference>
<evidence type="ECO:0000256" key="2">
    <source>
        <dbReference type="ARBA" id="ARBA00023052"/>
    </source>
</evidence>
<gene>
    <name evidence="7" type="ORF">F4561_000342</name>
</gene>
<dbReference type="GO" id="GO:0000287">
    <property type="term" value="F:magnesium ion binding"/>
    <property type="evidence" value="ECO:0007669"/>
    <property type="project" value="InterPro"/>
</dbReference>
<dbReference type="PANTHER" id="PTHR18968:SF120">
    <property type="entry name" value="ACETOLACTATE SYNTHASE LARGE SUBUNIT"/>
    <property type="match status" value="1"/>
</dbReference>
<keyword evidence="7" id="KW-0808">Transferase</keyword>
<dbReference type="InterPro" id="IPR012001">
    <property type="entry name" value="Thiamin_PyroP_enz_TPP-bd_dom"/>
</dbReference>
<dbReference type="Pfam" id="PF02776">
    <property type="entry name" value="TPP_enzyme_N"/>
    <property type="match status" value="1"/>
</dbReference>
<evidence type="ECO:0000256" key="1">
    <source>
        <dbReference type="ARBA" id="ARBA00007812"/>
    </source>
</evidence>
<dbReference type="GO" id="GO:0030976">
    <property type="term" value="F:thiamine pyrophosphate binding"/>
    <property type="evidence" value="ECO:0007669"/>
    <property type="project" value="InterPro"/>
</dbReference>
<evidence type="ECO:0000313" key="7">
    <source>
        <dbReference type="EMBL" id="MBB4929522.1"/>
    </source>
</evidence>
<feature type="domain" description="Thiamine pyrophosphate enzyme TPP-binding" evidence="5">
    <location>
        <begin position="386"/>
        <end position="521"/>
    </location>
</feature>
<dbReference type="EC" id="2.2.1.6" evidence="7"/>
<feature type="domain" description="Thiamine pyrophosphate enzyme central" evidence="4">
    <location>
        <begin position="196"/>
        <end position="328"/>
    </location>
</feature>
<evidence type="ECO:0000256" key="3">
    <source>
        <dbReference type="RuleBase" id="RU362132"/>
    </source>
</evidence>
<comment type="caution">
    <text evidence="7">The sequence shown here is derived from an EMBL/GenBank/DDBJ whole genome shotgun (WGS) entry which is preliminary data.</text>
</comment>
<dbReference type="GO" id="GO:0050660">
    <property type="term" value="F:flavin adenine dinucleotide binding"/>
    <property type="evidence" value="ECO:0007669"/>
    <property type="project" value="TreeGrafter"/>
</dbReference>
<dbReference type="InterPro" id="IPR012000">
    <property type="entry name" value="Thiamin_PyroP_enz_cen_dom"/>
</dbReference>
<name>A0A7W7RCK4_9ACTN</name>
<feature type="domain" description="Thiamine pyrophosphate enzyme N-terminal TPP-binding" evidence="6">
    <location>
        <begin position="7"/>
        <end position="122"/>
    </location>
</feature>
<dbReference type="InterPro" id="IPR011766">
    <property type="entry name" value="TPP_enzyme_TPP-bd"/>
</dbReference>
<dbReference type="SUPFAM" id="SSF52518">
    <property type="entry name" value="Thiamin diphosphate-binding fold (THDP-binding)"/>
    <property type="match status" value="2"/>
</dbReference>
<dbReference type="InterPro" id="IPR029035">
    <property type="entry name" value="DHS-like_NAD/FAD-binding_dom"/>
</dbReference>
<dbReference type="FunFam" id="3.40.50.970:FF:000007">
    <property type="entry name" value="Acetolactate synthase"/>
    <property type="match status" value="1"/>
</dbReference>
<reference evidence="7 8" key="1">
    <citation type="submission" date="2020-08" db="EMBL/GenBank/DDBJ databases">
        <title>Sequencing the genomes of 1000 actinobacteria strains.</title>
        <authorList>
            <person name="Klenk H.-P."/>
        </authorList>
    </citation>
    <scope>NUCLEOTIDE SEQUENCE [LARGE SCALE GENOMIC DNA]</scope>
    <source>
        <strain evidence="7 8">DSM 102030</strain>
    </source>
</reference>
<evidence type="ECO:0000259" key="5">
    <source>
        <dbReference type="Pfam" id="PF02775"/>
    </source>
</evidence>
<dbReference type="Pfam" id="PF00205">
    <property type="entry name" value="TPP_enzyme_M"/>
    <property type="match status" value="1"/>
</dbReference>
<dbReference type="CDD" id="cd00568">
    <property type="entry name" value="TPP_enzymes"/>
    <property type="match status" value="1"/>
</dbReference>
<dbReference type="Pfam" id="PF02775">
    <property type="entry name" value="TPP_enzyme_C"/>
    <property type="match status" value="1"/>
</dbReference>
<evidence type="ECO:0000259" key="4">
    <source>
        <dbReference type="Pfam" id="PF00205"/>
    </source>
</evidence>
<accession>A0A7W7RCK4</accession>
<evidence type="ECO:0000313" key="8">
    <source>
        <dbReference type="Proteomes" id="UP000523007"/>
    </source>
</evidence>
<evidence type="ECO:0000259" key="6">
    <source>
        <dbReference type="Pfam" id="PF02776"/>
    </source>
</evidence>
<dbReference type="PANTHER" id="PTHR18968">
    <property type="entry name" value="THIAMINE PYROPHOSPHATE ENZYMES"/>
    <property type="match status" value="1"/>
</dbReference>
<comment type="similarity">
    <text evidence="1 3">Belongs to the TPP enzyme family.</text>
</comment>
<dbReference type="GO" id="GO:0009097">
    <property type="term" value="P:isoleucine biosynthetic process"/>
    <property type="evidence" value="ECO:0007669"/>
    <property type="project" value="TreeGrafter"/>
</dbReference>
<dbReference type="Proteomes" id="UP000523007">
    <property type="component" value="Unassembled WGS sequence"/>
</dbReference>
<dbReference type="EMBL" id="JACHJT010000001">
    <property type="protein sequence ID" value="MBB4929522.1"/>
    <property type="molecule type" value="Genomic_DNA"/>
</dbReference>
<protein>
    <submittedName>
        <fullName evidence="7">Acetolactate synthase-1/2/3 large subunit</fullName>
        <ecNumber evidence="7">2.2.1.6</ecNumber>
    </submittedName>
</protein>
<proteinExistence type="inferred from homology"/>
<organism evidence="7 8">
    <name type="scientific">Lipingzhangella halophila</name>
    <dbReference type="NCBI Taxonomy" id="1783352"/>
    <lineage>
        <taxon>Bacteria</taxon>
        <taxon>Bacillati</taxon>
        <taxon>Actinomycetota</taxon>
        <taxon>Actinomycetes</taxon>
        <taxon>Streptosporangiales</taxon>
        <taxon>Nocardiopsidaceae</taxon>
        <taxon>Lipingzhangella</taxon>
    </lineage>
</organism>
<dbReference type="RefSeq" id="WP_184574084.1">
    <property type="nucleotide sequence ID" value="NZ_JACHJT010000001.1"/>
</dbReference>
<dbReference type="SUPFAM" id="SSF52467">
    <property type="entry name" value="DHS-like NAD/FAD-binding domain"/>
    <property type="match status" value="1"/>
</dbReference>
<keyword evidence="8" id="KW-1185">Reference proteome</keyword>
<dbReference type="GO" id="GO:0005948">
    <property type="term" value="C:acetolactate synthase complex"/>
    <property type="evidence" value="ECO:0007669"/>
    <property type="project" value="TreeGrafter"/>
</dbReference>
<dbReference type="GO" id="GO:0009099">
    <property type="term" value="P:L-valine biosynthetic process"/>
    <property type="evidence" value="ECO:0007669"/>
    <property type="project" value="TreeGrafter"/>
</dbReference>
<dbReference type="GO" id="GO:0003984">
    <property type="term" value="F:acetolactate synthase activity"/>
    <property type="evidence" value="ECO:0007669"/>
    <property type="project" value="UniProtKB-EC"/>
</dbReference>
<dbReference type="Gene3D" id="3.40.50.1220">
    <property type="entry name" value="TPP-binding domain"/>
    <property type="match status" value="1"/>
</dbReference>
<dbReference type="Gene3D" id="3.40.50.970">
    <property type="match status" value="2"/>
</dbReference>
<dbReference type="CDD" id="cd07035">
    <property type="entry name" value="TPP_PYR_POX_like"/>
    <property type="match status" value="1"/>
</dbReference>
<dbReference type="InterPro" id="IPR045229">
    <property type="entry name" value="TPP_enz"/>
</dbReference>
<dbReference type="AlphaFoldDB" id="A0A7W7RCK4"/>
<sequence>MTAGDREAGAAAVDLLADAGVRHFYTVPGESFLPVLAAVEEDPRLTLVSTRHESGAAFMAEADAKLTGRPAVAMGTRGVGAANLAIGVHTAYQDSTPMIVLLGQVESDHLYKGAFQEVDLAAFLGSVAKWAVTAHRADRICDLLGRAYEIAVSGRPGPVVLALPADLLSERVAPAPPVFAAAGGPDGRPAAAPADLDELAGRLLAARGPVLVAGSGARGAAGTLTAVAEGFGCGVYTGFRRQDTFPNDHPHYLGHLGLGGGPVVEALRDADLAVLVGSRLDEVTSQGYTLPAASTDVVQIDIEPGPLGTGARPVQRLTADVPGALAALAERAPAHPPARDWEAARERYVAGTRVPAGTDTPSGLDPARAVAALRRHLPADTIVTNDAGNFAAFLHRQWCFTAPRSQLGPVNGAMGYAVPAGVAASLAEPHRRVLATVGDGGFLMTGAEIETAVRLGLSLTVAVFRNGLYGTIAMHQAQTYGSLAGVDIGAVDIAAIARGLGANAVTIDSEERLDAALAELDAGSPAVTVLDIVTDPDLIAPGKNLSTHLSAG</sequence>